<dbReference type="EMBL" id="KZ150607">
    <property type="protein sequence ID" value="PZC70460.1"/>
    <property type="molecule type" value="Genomic_DNA"/>
</dbReference>
<evidence type="ECO:0000313" key="1">
    <source>
        <dbReference type="EMBL" id="PZC70460.1"/>
    </source>
</evidence>
<dbReference type="PANTHER" id="PTHR35450:SF2">
    <property type="entry name" value="REVERSE TRANSCRIPTASE DOMAIN-CONTAINING PROTEIN"/>
    <property type="match status" value="1"/>
</dbReference>
<reference evidence="1 2" key="1">
    <citation type="journal article" date="2017" name="BMC Biol.">
        <title>Genomic innovations, transcriptional plasticity and gene loss underlying the evolution and divergence of two highly polyphagous and invasive Helicoverpa pest species.</title>
        <authorList>
            <person name="Pearce S.L."/>
            <person name="Clarke D.F."/>
            <person name="East P.D."/>
            <person name="Elfekih S."/>
            <person name="Gordon K.H."/>
            <person name="Jermiin L.S."/>
            <person name="McGaughran A."/>
            <person name="Oakeshott J.G."/>
            <person name="Papanikolaou A."/>
            <person name="Perera O.P."/>
            <person name="Rane R.V."/>
            <person name="Richards S."/>
            <person name="Tay W.T."/>
            <person name="Walsh T.K."/>
            <person name="Anderson A."/>
            <person name="Anderson C.J."/>
            <person name="Asgari S."/>
            <person name="Board P.G."/>
            <person name="Bretschneider A."/>
            <person name="Campbell P.M."/>
            <person name="Chertemps T."/>
            <person name="Christeller J.T."/>
            <person name="Coppin C.W."/>
            <person name="Downes S.J."/>
            <person name="Duan G."/>
            <person name="Farnsworth C.A."/>
            <person name="Good R.T."/>
            <person name="Han L.B."/>
            <person name="Han Y.C."/>
            <person name="Hatje K."/>
            <person name="Horne I."/>
            <person name="Huang Y.P."/>
            <person name="Hughes D.S."/>
            <person name="Jacquin-Joly E."/>
            <person name="James W."/>
            <person name="Jhangiani S."/>
            <person name="Kollmar M."/>
            <person name="Kuwar S.S."/>
            <person name="Li S."/>
            <person name="Liu N.Y."/>
            <person name="Maibeche M.T."/>
            <person name="Miller J.R."/>
            <person name="Montagne N."/>
            <person name="Perry T."/>
            <person name="Qu J."/>
            <person name="Song S.V."/>
            <person name="Sutton G.G."/>
            <person name="Vogel H."/>
            <person name="Walenz B.P."/>
            <person name="Xu W."/>
            <person name="Zhang H.J."/>
            <person name="Zou Z."/>
            <person name="Batterham P."/>
            <person name="Edwards O.R."/>
            <person name="Feyereisen R."/>
            <person name="Gibbs R.A."/>
            <person name="Heckel D.G."/>
            <person name="McGrath A."/>
            <person name="Robin C."/>
            <person name="Scherer S.E."/>
            <person name="Worley K.C."/>
            <person name="Wu Y.D."/>
        </authorList>
    </citation>
    <scope>NUCLEOTIDE SEQUENCE [LARGE SCALE GENOMIC DNA]</scope>
    <source>
        <strain evidence="1">Harm_GR_Male_#8</strain>
        <tissue evidence="1">Whole organism</tissue>
    </source>
</reference>
<evidence type="ECO:0008006" key="3">
    <source>
        <dbReference type="Google" id="ProtNLM"/>
    </source>
</evidence>
<accession>A0A2W1BC23</accession>
<keyword evidence="2" id="KW-1185">Reference proteome</keyword>
<dbReference type="Proteomes" id="UP000249218">
    <property type="component" value="Unassembled WGS sequence"/>
</dbReference>
<name>A0A2W1BC23_HELAM</name>
<evidence type="ECO:0000313" key="2">
    <source>
        <dbReference type="Proteomes" id="UP000249218"/>
    </source>
</evidence>
<gene>
    <name evidence="1" type="primary">HaOG216104</name>
    <name evidence="1" type="ORF">B5X24_HaOG216104</name>
</gene>
<proteinExistence type="predicted"/>
<dbReference type="AlphaFoldDB" id="A0A2W1BC23"/>
<organism evidence="1 2">
    <name type="scientific">Helicoverpa armigera</name>
    <name type="common">Cotton bollworm</name>
    <name type="synonym">Heliothis armigera</name>
    <dbReference type="NCBI Taxonomy" id="29058"/>
    <lineage>
        <taxon>Eukaryota</taxon>
        <taxon>Metazoa</taxon>
        <taxon>Ecdysozoa</taxon>
        <taxon>Arthropoda</taxon>
        <taxon>Hexapoda</taxon>
        <taxon>Insecta</taxon>
        <taxon>Pterygota</taxon>
        <taxon>Neoptera</taxon>
        <taxon>Endopterygota</taxon>
        <taxon>Lepidoptera</taxon>
        <taxon>Glossata</taxon>
        <taxon>Ditrysia</taxon>
        <taxon>Noctuoidea</taxon>
        <taxon>Noctuidae</taxon>
        <taxon>Heliothinae</taxon>
        <taxon>Helicoverpa</taxon>
    </lineage>
</organism>
<dbReference type="PANTHER" id="PTHR35450">
    <property type="entry name" value="REVERSE TRANSCRIPTASE DOMAIN-CONTAINING PROTEIN"/>
    <property type="match status" value="1"/>
</dbReference>
<protein>
    <recommendedName>
        <fullName evidence="3">Reverse transcriptase zinc-binding domain-containing protein</fullName>
    </recommendedName>
</protein>
<dbReference type="OrthoDB" id="2194416at2759"/>
<sequence length="379" mass="43705">MTGVCTVLGQCRTAIEDIRNRRNPQRSINTTLTTNRKHHPRSCVQRLTLPRDEGGRGLIDIENLHNKQITSLRKFFIQKALQSPLHKIITQTDKKITPLNLHSTDPQTNEHITSKADKIVAWERKSLHGRHRLDLQQPHVDMKASNAWLQRGELFPETEGFMIAIQDQVIDTANYQKFIIRRPNYNDSCRRCHGASETIQHITGACRAIAQTDYKHRHDQVAAIIHQSLAIQTKLITDKVAYYKYKPQAVLENDNFKLYWDRTIITDKTIYNNRPDITMVDKRNKLVYIIDIAICNTHNLTNTHTEKIAKYTDLSIELKTQWNISHTKTIPIIISSTGVIPKTLHNSLNTLKISPSTYLLLQKAVILNTCRLTRKFLNS</sequence>